<dbReference type="EMBL" id="JACJTB010000011">
    <property type="protein sequence ID" value="MBD2594948.1"/>
    <property type="molecule type" value="Genomic_DNA"/>
</dbReference>
<organism evidence="1 2">
    <name type="scientific">Nostoc spongiaeforme FACHB-130</name>
    <dbReference type="NCBI Taxonomy" id="1357510"/>
    <lineage>
        <taxon>Bacteria</taxon>
        <taxon>Bacillati</taxon>
        <taxon>Cyanobacteriota</taxon>
        <taxon>Cyanophyceae</taxon>
        <taxon>Nostocales</taxon>
        <taxon>Nostocaceae</taxon>
        <taxon>Nostoc</taxon>
    </lineage>
</organism>
<gene>
    <name evidence="1" type="ORF">H6G74_11485</name>
</gene>
<protein>
    <submittedName>
        <fullName evidence="1">Uncharacterized protein</fullName>
    </submittedName>
</protein>
<keyword evidence="2" id="KW-1185">Reference proteome</keyword>
<accession>A0ABR8FV21</accession>
<proteinExistence type="predicted"/>
<dbReference type="RefSeq" id="WP_190967787.1">
    <property type="nucleotide sequence ID" value="NZ_JACJTB010000011.1"/>
</dbReference>
<evidence type="ECO:0000313" key="1">
    <source>
        <dbReference type="EMBL" id="MBD2594948.1"/>
    </source>
</evidence>
<evidence type="ECO:0000313" key="2">
    <source>
        <dbReference type="Proteomes" id="UP000603457"/>
    </source>
</evidence>
<sequence length="130" mass="15150">MYSDLRQSIYSYSIVSGQKGGFYQNANLPYAEVYLAFHVNRAFWLLFENYLCDFAKVSLSETEGYLKKYYISPKKTLKPVFLSVTLNGKWKAELPIGLKDNMSYREVTEVISNRLKNCQIPKLKFTFKSI</sequence>
<name>A0ABR8FV21_9NOSO</name>
<comment type="caution">
    <text evidence="1">The sequence shown here is derived from an EMBL/GenBank/DDBJ whole genome shotgun (WGS) entry which is preliminary data.</text>
</comment>
<dbReference type="Proteomes" id="UP000603457">
    <property type="component" value="Unassembled WGS sequence"/>
</dbReference>
<reference evidence="1 2" key="1">
    <citation type="journal article" date="2020" name="ISME J.">
        <title>Comparative genomics reveals insights into cyanobacterial evolution and habitat adaptation.</title>
        <authorList>
            <person name="Chen M.Y."/>
            <person name="Teng W.K."/>
            <person name="Zhao L."/>
            <person name="Hu C.X."/>
            <person name="Zhou Y.K."/>
            <person name="Han B.P."/>
            <person name="Song L.R."/>
            <person name="Shu W.S."/>
        </authorList>
    </citation>
    <scope>NUCLEOTIDE SEQUENCE [LARGE SCALE GENOMIC DNA]</scope>
    <source>
        <strain evidence="1 2">FACHB-130</strain>
    </source>
</reference>